<comment type="caution">
    <text evidence="20">The sequence shown here is derived from an EMBL/GenBank/DDBJ whole genome shotgun (WGS) entry which is preliminary data.</text>
</comment>
<comment type="pathway">
    <text evidence="4">Lipid metabolism.</text>
</comment>
<keyword evidence="9 20" id="KW-0808">Transferase</keyword>
<comment type="subcellular location">
    <subcellularLocation>
        <location evidence="2">Mitochondrion inner membrane</location>
        <topology evidence="2">Peripheral membrane protein</topology>
        <orientation evidence="2">Matrix side</orientation>
    </subcellularLocation>
</comment>
<keyword evidence="8" id="KW-0444">Lipid biosynthesis</keyword>
<dbReference type="GO" id="GO:0032049">
    <property type="term" value="P:cardiolipin biosynthetic process"/>
    <property type="evidence" value="ECO:0007669"/>
    <property type="project" value="InterPro"/>
</dbReference>
<dbReference type="PANTHER" id="PTHR13619">
    <property type="entry name" value="PHOSPHATIDATE CYTIDYLYLTRANSFERASE, MITOCHONDRIAL"/>
    <property type="match status" value="1"/>
</dbReference>
<comment type="pathway">
    <text evidence="3">Phospholipid metabolism; CDP-diacylglycerol biosynthesis; CDP-diacylglycerol from sn-glycerol 3-phosphate: step 3/3.</text>
</comment>
<keyword evidence="12" id="KW-0460">Magnesium</keyword>
<evidence type="ECO:0000256" key="1">
    <source>
        <dbReference type="ARBA" id="ARBA00001946"/>
    </source>
</evidence>
<protein>
    <recommendedName>
        <fullName evidence="7">Phosphatidate cytidylyltransferase, mitochondrial</fullName>
        <ecNumber evidence="6">2.7.7.41</ecNumber>
    </recommendedName>
    <alternativeName>
        <fullName evidence="18">CDP-diacylglycerol synthase</fullName>
    </alternativeName>
    <alternativeName>
        <fullName evidence="19">Mitochondrial translocator assembly and maintenance protein 41 homolog</fullName>
    </alternativeName>
</protein>
<name>A0A0C2NEQ0_THEKT</name>
<dbReference type="AlphaFoldDB" id="A0A0C2NEQ0"/>
<dbReference type="OMA" id="HAENMHR"/>
<keyword evidence="16" id="KW-0594">Phospholipid biosynthesis</keyword>
<evidence type="ECO:0000256" key="7">
    <source>
        <dbReference type="ARBA" id="ARBA00018337"/>
    </source>
</evidence>
<keyword evidence="17" id="KW-1208">Phospholipid metabolism</keyword>
<keyword evidence="15" id="KW-0472">Membrane</keyword>
<evidence type="ECO:0000256" key="13">
    <source>
        <dbReference type="ARBA" id="ARBA00023098"/>
    </source>
</evidence>
<evidence type="ECO:0000313" key="21">
    <source>
        <dbReference type="Proteomes" id="UP000031668"/>
    </source>
</evidence>
<dbReference type="OrthoDB" id="341477at2759"/>
<evidence type="ECO:0000256" key="3">
    <source>
        <dbReference type="ARBA" id="ARBA00005119"/>
    </source>
</evidence>
<sequence length="326" mass="37753">MECFNDNKTDLGKKLYLQEFINEKFVQEMTCAFAYGSSIFKQQNGSSEPKMIDIIIVVKSPKDFHARNIERNPDDYSCLKNFGSSFINTVFHETSSGLYFNPYVKYKNNVFKYGLMSESKLLEDLVNWKYLYISGRLHKPVLWLKDPNVDSEIHKALITNRLNAIETTLMFSPETINESLLFEDLCQLSYKGDCRAWFGIDLNKSMRIVKGNLYGFKEIYRPMYSRISGIHIRGQFIENDVSPSRVIQRFNSLPLHVRTVAENFIGQAKYNPHRPDINLLKCNALRAMYSIVRKSSIIQMVKALPTSGLLKSSQYIVTKFRKSFMG</sequence>
<dbReference type="PANTHER" id="PTHR13619:SF0">
    <property type="entry name" value="PHOSPHATIDATE CYTIDYLYLTRANSFERASE, MITOCHONDRIAL"/>
    <property type="match status" value="1"/>
</dbReference>
<organism evidence="20 21">
    <name type="scientific">Thelohanellus kitauei</name>
    <name type="common">Myxosporean</name>
    <dbReference type="NCBI Taxonomy" id="669202"/>
    <lineage>
        <taxon>Eukaryota</taxon>
        <taxon>Metazoa</taxon>
        <taxon>Cnidaria</taxon>
        <taxon>Myxozoa</taxon>
        <taxon>Myxosporea</taxon>
        <taxon>Bivalvulida</taxon>
        <taxon>Platysporina</taxon>
        <taxon>Myxobolidae</taxon>
        <taxon>Thelohanellus</taxon>
    </lineage>
</organism>
<dbReference type="GO" id="GO:0004605">
    <property type="term" value="F:phosphatidate cytidylyltransferase activity"/>
    <property type="evidence" value="ECO:0007669"/>
    <property type="project" value="UniProtKB-EC"/>
</dbReference>
<gene>
    <name evidence="20" type="ORF">RF11_07760</name>
</gene>
<dbReference type="Pfam" id="PF09139">
    <property type="entry name" value="Tam41_Mmp37"/>
    <property type="match status" value="1"/>
</dbReference>
<comment type="similarity">
    <text evidence="5">Belongs to the TAM41 family.</text>
</comment>
<accession>A0A0C2NEQ0</accession>
<evidence type="ECO:0000256" key="9">
    <source>
        <dbReference type="ARBA" id="ARBA00022679"/>
    </source>
</evidence>
<dbReference type="UniPathway" id="UPA00557">
    <property type="reaction ID" value="UER00614"/>
</dbReference>
<proteinExistence type="inferred from homology"/>
<evidence type="ECO:0000256" key="18">
    <source>
        <dbReference type="ARBA" id="ARBA00029893"/>
    </source>
</evidence>
<evidence type="ECO:0000256" key="17">
    <source>
        <dbReference type="ARBA" id="ARBA00023264"/>
    </source>
</evidence>
<keyword evidence="21" id="KW-1185">Reference proteome</keyword>
<dbReference type="InterPro" id="IPR015222">
    <property type="entry name" value="Tam41"/>
</dbReference>
<dbReference type="EMBL" id="JWZT01001198">
    <property type="protein sequence ID" value="KII72492.1"/>
    <property type="molecule type" value="Genomic_DNA"/>
</dbReference>
<evidence type="ECO:0000256" key="10">
    <source>
        <dbReference type="ARBA" id="ARBA00022695"/>
    </source>
</evidence>
<dbReference type="GO" id="GO:0005743">
    <property type="term" value="C:mitochondrial inner membrane"/>
    <property type="evidence" value="ECO:0007669"/>
    <property type="project" value="UniProtKB-SubCell"/>
</dbReference>
<evidence type="ECO:0000256" key="4">
    <source>
        <dbReference type="ARBA" id="ARBA00005189"/>
    </source>
</evidence>
<evidence type="ECO:0000256" key="19">
    <source>
        <dbReference type="ARBA" id="ARBA00031502"/>
    </source>
</evidence>
<evidence type="ECO:0000256" key="11">
    <source>
        <dbReference type="ARBA" id="ARBA00022792"/>
    </source>
</evidence>
<keyword evidence="11" id="KW-0999">Mitochondrion inner membrane</keyword>
<evidence type="ECO:0000313" key="20">
    <source>
        <dbReference type="EMBL" id="KII72492.1"/>
    </source>
</evidence>
<comment type="cofactor">
    <cofactor evidence="1">
        <name>Mg(2+)</name>
        <dbReference type="ChEBI" id="CHEBI:18420"/>
    </cofactor>
</comment>
<dbReference type="Proteomes" id="UP000031668">
    <property type="component" value="Unassembled WGS sequence"/>
</dbReference>
<evidence type="ECO:0000256" key="14">
    <source>
        <dbReference type="ARBA" id="ARBA00023128"/>
    </source>
</evidence>
<reference evidence="20 21" key="1">
    <citation type="journal article" date="2014" name="Genome Biol. Evol.">
        <title>The genome of the myxosporean Thelohanellus kitauei shows adaptations to nutrient acquisition within its fish host.</title>
        <authorList>
            <person name="Yang Y."/>
            <person name="Xiong J."/>
            <person name="Zhou Z."/>
            <person name="Huo F."/>
            <person name="Miao W."/>
            <person name="Ran C."/>
            <person name="Liu Y."/>
            <person name="Zhang J."/>
            <person name="Feng J."/>
            <person name="Wang M."/>
            <person name="Wang M."/>
            <person name="Wang L."/>
            <person name="Yao B."/>
        </authorList>
    </citation>
    <scope>NUCLEOTIDE SEQUENCE [LARGE SCALE GENOMIC DNA]</scope>
    <source>
        <strain evidence="20">Wuqing</strain>
    </source>
</reference>
<evidence type="ECO:0000256" key="8">
    <source>
        <dbReference type="ARBA" id="ARBA00022516"/>
    </source>
</evidence>
<dbReference type="EC" id="2.7.7.41" evidence="6"/>
<keyword evidence="14" id="KW-0496">Mitochondrion</keyword>
<evidence type="ECO:0000256" key="2">
    <source>
        <dbReference type="ARBA" id="ARBA00004443"/>
    </source>
</evidence>
<keyword evidence="10 20" id="KW-0548">Nucleotidyltransferase</keyword>
<evidence type="ECO:0000256" key="15">
    <source>
        <dbReference type="ARBA" id="ARBA00023136"/>
    </source>
</evidence>
<evidence type="ECO:0000256" key="16">
    <source>
        <dbReference type="ARBA" id="ARBA00023209"/>
    </source>
</evidence>
<evidence type="ECO:0000256" key="12">
    <source>
        <dbReference type="ARBA" id="ARBA00022842"/>
    </source>
</evidence>
<evidence type="ECO:0000256" key="5">
    <source>
        <dbReference type="ARBA" id="ARBA00005458"/>
    </source>
</evidence>
<keyword evidence="13" id="KW-0443">Lipid metabolism</keyword>
<dbReference type="GO" id="GO:0016024">
    <property type="term" value="P:CDP-diacylglycerol biosynthetic process"/>
    <property type="evidence" value="ECO:0007669"/>
    <property type="project" value="UniProtKB-UniPathway"/>
</dbReference>
<evidence type="ECO:0000256" key="6">
    <source>
        <dbReference type="ARBA" id="ARBA00012487"/>
    </source>
</evidence>